<evidence type="ECO:0000313" key="2">
    <source>
        <dbReference type="Proteomes" id="UP000051442"/>
    </source>
</evidence>
<evidence type="ECO:0000313" key="1">
    <source>
        <dbReference type="EMBL" id="KRN20643.1"/>
    </source>
</evidence>
<dbReference type="Proteomes" id="UP000051442">
    <property type="component" value="Unassembled WGS sequence"/>
</dbReference>
<gene>
    <name evidence="1" type="ORF">FD14_GL001431</name>
</gene>
<dbReference type="PATRIC" id="fig|1423804.4.peg.1550"/>
<proteinExistence type="predicted"/>
<protein>
    <submittedName>
        <fullName evidence="1">Uncharacterized protein</fullName>
    </submittedName>
</protein>
<reference evidence="1 2" key="1">
    <citation type="journal article" date="2015" name="Genome Announc.">
        <title>Expanding the biotechnology potential of lactobacilli through comparative genomics of 213 strains and associated genera.</title>
        <authorList>
            <person name="Sun Z."/>
            <person name="Harris H.M."/>
            <person name="McCann A."/>
            <person name="Guo C."/>
            <person name="Argimon S."/>
            <person name="Zhang W."/>
            <person name="Yang X."/>
            <person name="Jeffery I.B."/>
            <person name="Cooney J.C."/>
            <person name="Kagawa T.F."/>
            <person name="Liu W."/>
            <person name="Song Y."/>
            <person name="Salvetti E."/>
            <person name="Wrobel A."/>
            <person name="Rasinkangas P."/>
            <person name="Parkhill J."/>
            <person name="Rea M.C."/>
            <person name="O'Sullivan O."/>
            <person name="Ritari J."/>
            <person name="Douillard F.P."/>
            <person name="Paul Ross R."/>
            <person name="Yang R."/>
            <person name="Briner A.E."/>
            <person name="Felis G.E."/>
            <person name="de Vos W.M."/>
            <person name="Barrangou R."/>
            <person name="Klaenhammer T.R."/>
            <person name="Caufield P.W."/>
            <person name="Cui Y."/>
            <person name="Zhang H."/>
            <person name="O'Toole P.W."/>
        </authorList>
    </citation>
    <scope>NUCLEOTIDE SEQUENCE [LARGE SCALE GENOMIC DNA]</scope>
    <source>
        <strain evidence="1 2">DSM 23365</strain>
    </source>
</reference>
<organism evidence="1 2">
    <name type="scientific">Secundilactobacillus similis DSM 23365 = JCM 2765</name>
    <dbReference type="NCBI Taxonomy" id="1423804"/>
    <lineage>
        <taxon>Bacteria</taxon>
        <taxon>Bacillati</taxon>
        <taxon>Bacillota</taxon>
        <taxon>Bacilli</taxon>
        <taxon>Lactobacillales</taxon>
        <taxon>Lactobacillaceae</taxon>
        <taxon>Secundilactobacillus</taxon>
    </lineage>
</organism>
<keyword evidence="2" id="KW-1185">Reference proteome</keyword>
<accession>A0A0R2EXF3</accession>
<name>A0A0R2EXF3_9LACO</name>
<sequence length="65" mass="7194">MTGTVQTEKQIDKWVNGGIPNVGEPVGDNGKREAFIPLMATHGNPPHSLIKRTWERVKGVLHRGH</sequence>
<dbReference type="AlphaFoldDB" id="A0A0R2EXF3"/>
<dbReference type="EMBL" id="AYZM01000131">
    <property type="protein sequence ID" value="KRN20643.1"/>
    <property type="molecule type" value="Genomic_DNA"/>
</dbReference>
<comment type="caution">
    <text evidence="1">The sequence shown here is derived from an EMBL/GenBank/DDBJ whole genome shotgun (WGS) entry which is preliminary data.</text>
</comment>